<keyword evidence="1" id="KW-1133">Transmembrane helix</keyword>
<dbReference type="AlphaFoldDB" id="A0A2A6FNS9"/>
<proteinExistence type="predicted"/>
<sequence length="97" mass="11122">MLITVFTDEGFGHPAFFPFFIIGHAIWIVVIVLLIVLVARRRRSWTRGDGWNGPQSPGGHWTQMDAEQTLAERFARGDIDEAEYRARLEVLRAQRPS</sequence>
<feature type="domain" description="SHOCT" evidence="2">
    <location>
        <begin position="65"/>
        <end position="91"/>
    </location>
</feature>
<feature type="transmembrane region" description="Helical" evidence="1">
    <location>
        <begin position="15"/>
        <end position="39"/>
    </location>
</feature>
<gene>
    <name evidence="3" type="ORF">B5766_10885</name>
</gene>
<dbReference type="Pfam" id="PF09851">
    <property type="entry name" value="SHOCT"/>
    <property type="match status" value="1"/>
</dbReference>
<evidence type="ECO:0000313" key="4">
    <source>
        <dbReference type="Proteomes" id="UP000219994"/>
    </source>
</evidence>
<dbReference type="Proteomes" id="UP000219994">
    <property type="component" value="Unassembled WGS sequence"/>
</dbReference>
<protein>
    <recommendedName>
        <fullName evidence="2">SHOCT domain-containing protein</fullName>
    </recommendedName>
</protein>
<organism evidence="3 4">
    <name type="scientific">Candidatus Lumbricidiphila eiseniae</name>
    <dbReference type="NCBI Taxonomy" id="1969409"/>
    <lineage>
        <taxon>Bacteria</taxon>
        <taxon>Bacillati</taxon>
        <taxon>Actinomycetota</taxon>
        <taxon>Actinomycetes</taxon>
        <taxon>Micrococcales</taxon>
        <taxon>Microbacteriaceae</taxon>
        <taxon>Candidatus Lumbricidiphila</taxon>
    </lineage>
</organism>
<accession>A0A2A6FNS9</accession>
<name>A0A2A6FNS9_9MICO</name>
<reference evidence="4" key="1">
    <citation type="submission" date="2017-03" db="EMBL/GenBank/DDBJ databases">
        <authorList>
            <person name="Lund M.B."/>
        </authorList>
    </citation>
    <scope>NUCLEOTIDE SEQUENCE [LARGE SCALE GENOMIC DNA]</scope>
</reference>
<evidence type="ECO:0000259" key="2">
    <source>
        <dbReference type="Pfam" id="PF09851"/>
    </source>
</evidence>
<keyword evidence="1" id="KW-0812">Transmembrane</keyword>
<comment type="caution">
    <text evidence="3">The sequence shown here is derived from an EMBL/GenBank/DDBJ whole genome shotgun (WGS) entry which is preliminary data.</text>
</comment>
<dbReference type="InterPro" id="IPR018649">
    <property type="entry name" value="SHOCT"/>
</dbReference>
<evidence type="ECO:0000313" key="3">
    <source>
        <dbReference type="EMBL" id="PDQ34544.1"/>
    </source>
</evidence>
<keyword evidence="1" id="KW-0472">Membrane</keyword>
<evidence type="ECO:0000256" key="1">
    <source>
        <dbReference type="SAM" id="Phobius"/>
    </source>
</evidence>
<dbReference type="EMBL" id="NAEP01000051">
    <property type="protein sequence ID" value="PDQ34544.1"/>
    <property type="molecule type" value="Genomic_DNA"/>
</dbReference>